<keyword evidence="1 5" id="KW-0489">Methyltransferase</keyword>
<dbReference type="Gene3D" id="2.20.25.110">
    <property type="entry name" value="S-adenosyl-L-methionine-dependent methyltransferases"/>
    <property type="match status" value="1"/>
</dbReference>
<evidence type="ECO:0000256" key="3">
    <source>
        <dbReference type="ARBA" id="ARBA00022691"/>
    </source>
</evidence>
<dbReference type="Pfam" id="PF13649">
    <property type="entry name" value="Methyltransf_25"/>
    <property type="match status" value="1"/>
</dbReference>
<dbReference type="GO" id="GO:0008168">
    <property type="term" value="F:methyltransferase activity"/>
    <property type="evidence" value="ECO:0007669"/>
    <property type="project" value="UniProtKB-KW"/>
</dbReference>
<sequence>MSAYDALAPWYDELTRDVDYGRFADFYEALFRADGGEFRLLLDLCCGTGTLALLMASRGYDMIAADASEEMLMSAREKAYASGGPAPLFICQRAGELDLYGTVDAAYSSLDSLSYVPFEELRECFRRLRLFIRPGGLFVFDLRTPEFLRSMDGSVSVDETDDVFCLWRGRFDAAAGALRYGMDIFEREEGDLYLRSNEEHTEYAHEPELVMAELGRQGFEDVRVCPEGPMSGPGRVFIVCRRGA</sequence>
<dbReference type="AlphaFoldDB" id="A0A9D1JV50"/>
<accession>A0A9D1JV50</accession>
<dbReference type="PANTHER" id="PTHR43464:SF19">
    <property type="entry name" value="UBIQUINONE BIOSYNTHESIS O-METHYLTRANSFERASE, MITOCHONDRIAL"/>
    <property type="match status" value="1"/>
</dbReference>
<name>A0A9D1JV50_9FIRM</name>
<organism evidence="5 6">
    <name type="scientific">Candidatus Scatomorpha merdipullorum</name>
    <dbReference type="NCBI Taxonomy" id="2840927"/>
    <lineage>
        <taxon>Bacteria</taxon>
        <taxon>Bacillati</taxon>
        <taxon>Bacillota</taxon>
        <taxon>Clostridia</taxon>
        <taxon>Eubacteriales</taxon>
        <taxon>Candidatus Scatomorpha</taxon>
    </lineage>
</organism>
<reference evidence="5" key="2">
    <citation type="journal article" date="2021" name="PeerJ">
        <title>Extensive microbial diversity within the chicken gut microbiome revealed by metagenomics and culture.</title>
        <authorList>
            <person name="Gilroy R."/>
            <person name="Ravi A."/>
            <person name="Getino M."/>
            <person name="Pursley I."/>
            <person name="Horton D.L."/>
            <person name="Alikhan N.F."/>
            <person name="Baker D."/>
            <person name="Gharbi K."/>
            <person name="Hall N."/>
            <person name="Watson M."/>
            <person name="Adriaenssens E.M."/>
            <person name="Foster-Nyarko E."/>
            <person name="Jarju S."/>
            <person name="Secka A."/>
            <person name="Antonio M."/>
            <person name="Oren A."/>
            <person name="Chaudhuri R.R."/>
            <person name="La Ragione R."/>
            <person name="Hildebrand F."/>
            <person name="Pallen M.J."/>
        </authorList>
    </citation>
    <scope>NUCLEOTIDE SEQUENCE</scope>
    <source>
        <strain evidence="5">ChiHjej10B9-9673</strain>
    </source>
</reference>
<gene>
    <name evidence="5" type="ORF">IAC18_04560</name>
</gene>
<dbReference type="InterPro" id="IPR029063">
    <property type="entry name" value="SAM-dependent_MTases_sf"/>
</dbReference>
<evidence type="ECO:0000313" key="6">
    <source>
        <dbReference type="Proteomes" id="UP000824001"/>
    </source>
</evidence>
<dbReference type="EMBL" id="DVJK01000126">
    <property type="protein sequence ID" value="HIS66817.1"/>
    <property type="molecule type" value="Genomic_DNA"/>
</dbReference>
<evidence type="ECO:0000256" key="2">
    <source>
        <dbReference type="ARBA" id="ARBA00022679"/>
    </source>
</evidence>
<keyword evidence="3" id="KW-0949">S-adenosyl-L-methionine</keyword>
<dbReference type="Gene3D" id="3.40.50.150">
    <property type="entry name" value="Vaccinia Virus protein VP39"/>
    <property type="match status" value="1"/>
</dbReference>
<comment type="caution">
    <text evidence="5">The sequence shown here is derived from an EMBL/GenBank/DDBJ whole genome shotgun (WGS) entry which is preliminary data.</text>
</comment>
<dbReference type="SUPFAM" id="SSF53335">
    <property type="entry name" value="S-adenosyl-L-methionine-dependent methyltransferases"/>
    <property type="match status" value="1"/>
</dbReference>
<reference evidence="5" key="1">
    <citation type="submission" date="2020-10" db="EMBL/GenBank/DDBJ databases">
        <authorList>
            <person name="Gilroy R."/>
        </authorList>
    </citation>
    <scope>NUCLEOTIDE SEQUENCE</scope>
    <source>
        <strain evidence="5">ChiHjej10B9-9673</strain>
    </source>
</reference>
<evidence type="ECO:0000256" key="1">
    <source>
        <dbReference type="ARBA" id="ARBA00022603"/>
    </source>
</evidence>
<proteinExistence type="predicted"/>
<dbReference type="PANTHER" id="PTHR43464">
    <property type="entry name" value="METHYLTRANSFERASE"/>
    <property type="match status" value="1"/>
</dbReference>
<dbReference type="InterPro" id="IPR041698">
    <property type="entry name" value="Methyltransf_25"/>
</dbReference>
<dbReference type="Proteomes" id="UP000824001">
    <property type="component" value="Unassembled WGS sequence"/>
</dbReference>
<dbReference type="CDD" id="cd02440">
    <property type="entry name" value="AdoMet_MTases"/>
    <property type="match status" value="1"/>
</dbReference>
<dbReference type="GO" id="GO:0032259">
    <property type="term" value="P:methylation"/>
    <property type="evidence" value="ECO:0007669"/>
    <property type="project" value="UniProtKB-KW"/>
</dbReference>
<keyword evidence="2" id="KW-0808">Transferase</keyword>
<protein>
    <submittedName>
        <fullName evidence="5">Class I SAM-dependent methyltransferase</fullName>
    </submittedName>
</protein>
<evidence type="ECO:0000313" key="5">
    <source>
        <dbReference type="EMBL" id="HIS66817.1"/>
    </source>
</evidence>
<feature type="domain" description="Methyltransferase" evidence="4">
    <location>
        <begin position="42"/>
        <end position="136"/>
    </location>
</feature>
<evidence type="ECO:0000259" key="4">
    <source>
        <dbReference type="Pfam" id="PF13649"/>
    </source>
</evidence>